<evidence type="ECO:0000313" key="2">
    <source>
        <dbReference type="EnsemblPlants" id="PGSC0003DMT400088029"/>
    </source>
</evidence>
<feature type="region of interest" description="Disordered" evidence="1">
    <location>
        <begin position="1"/>
        <end position="186"/>
    </location>
</feature>
<sequence>MCRYAKKKSAENGLVQRSADPIDGSSIHPRTVDGVRRSQGKSKSVAPSFRLIDEDTDTEKDPAYVPPNTKTSPTAPRATRGIPRKVMPDVVTVSQSDEEHTLIGSPTGSASSSATGSTSGSESTHASGSESSHISGSASAHVSGSNAKSATGSSQNEQAASSDEATSSESMPVPRNKDPTPVAGEPNRWYVEGQWKIYRDAKMINDKEKMVRLITEERRVLTGSLHTVPDIHRPFNLHKCDWMARDPITYSEEIVREFYASYAATLRGSISKRSNP</sequence>
<dbReference type="AlphaFoldDB" id="M1DF31"/>
<keyword evidence="3" id="KW-1185">Reference proteome</keyword>
<dbReference type="EnsemblPlants" id="PGSC0003DMT400088029">
    <property type="protein sequence ID" value="PGSC0003DMT400088029"/>
    <property type="gene ID" value="PGSC0003DMG400037600"/>
</dbReference>
<reference evidence="3" key="1">
    <citation type="journal article" date="2011" name="Nature">
        <title>Genome sequence and analysis of the tuber crop potato.</title>
        <authorList>
            <consortium name="The Potato Genome Sequencing Consortium"/>
        </authorList>
    </citation>
    <scope>NUCLEOTIDE SEQUENCE [LARGE SCALE GENOMIC DNA]</scope>
    <source>
        <strain evidence="3">cv. DM1-3 516 R44</strain>
    </source>
</reference>
<feature type="compositionally biased region" description="Polar residues" evidence="1">
    <location>
        <begin position="146"/>
        <end position="156"/>
    </location>
</feature>
<organism evidence="2 3">
    <name type="scientific">Solanum tuberosum</name>
    <name type="common">Potato</name>
    <dbReference type="NCBI Taxonomy" id="4113"/>
    <lineage>
        <taxon>Eukaryota</taxon>
        <taxon>Viridiplantae</taxon>
        <taxon>Streptophyta</taxon>
        <taxon>Embryophyta</taxon>
        <taxon>Tracheophyta</taxon>
        <taxon>Spermatophyta</taxon>
        <taxon>Magnoliopsida</taxon>
        <taxon>eudicotyledons</taxon>
        <taxon>Gunneridae</taxon>
        <taxon>Pentapetalae</taxon>
        <taxon>asterids</taxon>
        <taxon>lamiids</taxon>
        <taxon>Solanales</taxon>
        <taxon>Solanaceae</taxon>
        <taxon>Solanoideae</taxon>
        <taxon>Solaneae</taxon>
        <taxon>Solanum</taxon>
    </lineage>
</organism>
<feature type="compositionally biased region" description="Low complexity" evidence="1">
    <location>
        <begin position="157"/>
        <end position="170"/>
    </location>
</feature>
<dbReference type="InParanoid" id="M1DF31"/>
<dbReference type="Proteomes" id="UP000011115">
    <property type="component" value="Unassembled WGS sequence"/>
</dbReference>
<accession>M1DF31</accession>
<dbReference type="HOGENOM" id="CLU_028647_2_0_1"/>
<reference evidence="2" key="2">
    <citation type="submission" date="2015-06" db="UniProtKB">
        <authorList>
            <consortium name="EnsemblPlants"/>
        </authorList>
    </citation>
    <scope>IDENTIFICATION</scope>
    <source>
        <strain evidence="2">DM1-3 516 R44</strain>
    </source>
</reference>
<proteinExistence type="predicted"/>
<evidence type="ECO:0000313" key="3">
    <source>
        <dbReference type="Proteomes" id="UP000011115"/>
    </source>
</evidence>
<feature type="compositionally biased region" description="Low complexity" evidence="1">
    <location>
        <begin position="104"/>
        <end position="145"/>
    </location>
</feature>
<name>M1DF31_SOLTU</name>
<evidence type="ECO:0000256" key="1">
    <source>
        <dbReference type="SAM" id="MobiDB-lite"/>
    </source>
</evidence>
<dbReference type="Gramene" id="PGSC0003DMT400088029">
    <property type="protein sequence ID" value="PGSC0003DMT400088029"/>
    <property type="gene ID" value="PGSC0003DMG400037600"/>
</dbReference>
<dbReference type="PaxDb" id="4113-PGSC0003DMT400088029"/>
<protein>
    <submittedName>
        <fullName evidence="2">Integrase core domain containing protein</fullName>
    </submittedName>
</protein>